<dbReference type="InterPro" id="IPR001810">
    <property type="entry name" value="F-box_dom"/>
</dbReference>
<dbReference type="RefSeq" id="XP_024326899.1">
    <property type="nucleotide sequence ID" value="XM_024465482.1"/>
</dbReference>
<dbReference type="Pfam" id="PF12796">
    <property type="entry name" value="Ank_2"/>
    <property type="match status" value="1"/>
</dbReference>
<dbReference type="GeneID" id="36284896"/>
<evidence type="ECO:0000313" key="5">
    <source>
        <dbReference type="EMBL" id="OAF61625.1"/>
    </source>
</evidence>
<evidence type="ECO:0000256" key="2">
    <source>
        <dbReference type="ARBA" id="ARBA00023043"/>
    </source>
</evidence>
<dbReference type="SUPFAM" id="SSF48403">
    <property type="entry name" value="Ankyrin repeat"/>
    <property type="match status" value="1"/>
</dbReference>
<dbReference type="AlphaFoldDB" id="A0A177AHP3"/>
<proteinExistence type="predicted"/>
<dbReference type="InterPro" id="IPR002110">
    <property type="entry name" value="Ankyrin_rpt"/>
</dbReference>
<keyword evidence="1" id="KW-0677">Repeat</keyword>
<dbReference type="Gene3D" id="1.25.40.20">
    <property type="entry name" value="Ankyrin repeat-containing domain"/>
    <property type="match status" value="2"/>
</dbReference>
<dbReference type="PROSITE" id="PS50297">
    <property type="entry name" value="ANK_REP_REGION"/>
    <property type="match status" value="1"/>
</dbReference>
<keyword evidence="2 3" id="KW-0040">ANK repeat</keyword>
<dbReference type="InterPro" id="IPR036770">
    <property type="entry name" value="Ankyrin_rpt-contain_sf"/>
</dbReference>
<accession>A0A177AHP3</accession>
<protein>
    <recommendedName>
        <fullName evidence="4">F-box domain-containing protein</fullName>
    </recommendedName>
</protein>
<dbReference type="Proteomes" id="UP000077154">
    <property type="component" value="Unassembled WGS sequence"/>
</dbReference>
<feature type="domain" description="F-box" evidence="4">
    <location>
        <begin position="1"/>
        <end position="45"/>
    </location>
</feature>
<evidence type="ECO:0000256" key="3">
    <source>
        <dbReference type="PROSITE-ProRule" id="PRU00023"/>
    </source>
</evidence>
<evidence type="ECO:0000256" key="1">
    <source>
        <dbReference type="ARBA" id="ARBA00022737"/>
    </source>
</evidence>
<gene>
    <name evidence="5" type="ORF">VC83_01808</name>
</gene>
<evidence type="ECO:0000259" key="4">
    <source>
        <dbReference type="PROSITE" id="PS50181"/>
    </source>
</evidence>
<dbReference type="PROSITE" id="PS50088">
    <property type="entry name" value="ANK_REPEAT"/>
    <property type="match status" value="1"/>
</dbReference>
<feature type="repeat" description="ANK" evidence="3">
    <location>
        <begin position="132"/>
        <end position="154"/>
    </location>
</feature>
<dbReference type="PROSITE" id="PS50181">
    <property type="entry name" value="FBOX"/>
    <property type="match status" value="1"/>
</dbReference>
<dbReference type="PANTHER" id="PTHR24198:SF165">
    <property type="entry name" value="ANKYRIN REPEAT-CONTAINING PROTEIN-RELATED"/>
    <property type="match status" value="1"/>
</dbReference>
<organism evidence="5">
    <name type="scientific">Pseudogymnoascus destructans</name>
    <dbReference type="NCBI Taxonomy" id="655981"/>
    <lineage>
        <taxon>Eukaryota</taxon>
        <taxon>Fungi</taxon>
        <taxon>Dikarya</taxon>
        <taxon>Ascomycota</taxon>
        <taxon>Pezizomycotina</taxon>
        <taxon>Leotiomycetes</taxon>
        <taxon>Thelebolales</taxon>
        <taxon>Thelebolaceae</taxon>
        <taxon>Pseudogymnoascus</taxon>
    </lineage>
</organism>
<dbReference type="Pfam" id="PF13637">
    <property type="entry name" value="Ank_4"/>
    <property type="match status" value="1"/>
</dbReference>
<dbReference type="VEuPathDB" id="FungiDB:GMDG_04752"/>
<name>A0A177AHP3_9PEZI</name>
<dbReference type="EMBL" id="KV441389">
    <property type="protein sequence ID" value="OAF61625.1"/>
    <property type="molecule type" value="Genomic_DNA"/>
</dbReference>
<dbReference type="SMART" id="SM00248">
    <property type="entry name" value="ANK"/>
    <property type="match status" value="4"/>
</dbReference>
<reference evidence="5" key="1">
    <citation type="submission" date="2016-03" db="EMBL/GenBank/DDBJ databases">
        <title>Updated assembly of Pseudogymnoascus destructans, the fungus causing white-nose syndrome of bats.</title>
        <authorList>
            <person name="Palmer J.M."/>
            <person name="Drees K.P."/>
            <person name="Foster J.T."/>
            <person name="Lindner D.L."/>
        </authorList>
    </citation>
    <scope>NUCLEOTIDE SEQUENCE [LARGE SCALE GENOMIC DNA]</scope>
    <source>
        <strain evidence="5">20631-21</strain>
    </source>
</reference>
<dbReference type="Pfam" id="PF00023">
    <property type="entry name" value="Ank"/>
    <property type="match status" value="1"/>
</dbReference>
<dbReference type="OrthoDB" id="341259at2759"/>
<sequence>MTLLDLPEEILYIISAYVSARDRVTLLSASRKCRQVYEPIHYRQDACGKKPVALIWASENGNVQTIKKAITVVMAFTFPEESTVEGHQRADPNEKDDHGQTTLSLSSVMGNTSVVKLLLSVSGINPDPIDNYGRSALSLAAEAGHVGVVELLLNIEGVNADSRDVDGQSPLWFAIGKSHREVVNLLIGTGRVDIGMTDNDGNSPLAWAAWKGNLDMGQTALTTASINGNEAIVKLLLATEGVDPN</sequence>
<dbReference type="PANTHER" id="PTHR24198">
    <property type="entry name" value="ANKYRIN REPEAT AND PROTEIN KINASE DOMAIN-CONTAINING PROTEIN"/>
    <property type="match status" value="1"/>
</dbReference>